<keyword evidence="5" id="KW-1185">Reference proteome</keyword>
<keyword evidence="2" id="KW-0812">Transmembrane</keyword>
<feature type="compositionally biased region" description="Low complexity" evidence="1">
    <location>
        <begin position="211"/>
        <end position="223"/>
    </location>
</feature>
<name>A0A852V0Z7_9ACTN</name>
<dbReference type="Proteomes" id="UP000576393">
    <property type="component" value="Unassembled WGS sequence"/>
</dbReference>
<feature type="region of interest" description="Disordered" evidence="1">
    <location>
        <begin position="211"/>
        <end position="233"/>
    </location>
</feature>
<evidence type="ECO:0000259" key="3">
    <source>
        <dbReference type="Pfam" id="PF13559"/>
    </source>
</evidence>
<dbReference type="AlphaFoldDB" id="A0A852V0Z7"/>
<feature type="transmembrane region" description="Helical" evidence="2">
    <location>
        <begin position="69"/>
        <end position="90"/>
    </location>
</feature>
<keyword evidence="2" id="KW-0472">Membrane</keyword>
<evidence type="ECO:0000313" key="4">
    <source>
        <dbReference type="EMBL" id="NYF39821.1"/>
    </source>
</evidence>
<evidence type="ECO:0000313" key="5">
    <source>
        <dbReference type="Proteomes" id="UP000576393"/>
    </source>
</evidence>
<sequence length="233" mass="24184">MAPLLTFLTLAGLGAPVDVGRDEARREAARELLRAGYARESVFDRAVRAVNQFIGDLTDQDSLGTVGSVTVRVVLVALVVAAVVALTVVARRTAGGRAARREEVFGDGRRTAAEHRAAAERLAAEGAWAEAVRERLRAVARDLEDRAIVDPVPGRTAAELAAEAGRALPGLAAGLAAAARIFDDVTYGEAPGTAGAYETLRDLDERLRAARPADVAPAPAHPAGGAGAWGGPR</sequence>
<comment type="caution">
    <text evidence="4">The sequence shown here is derived from an EMBL/GenBank/DDBJ whole genome shotgun (WGS) entry which is preliminary data.</text>
</comment>
<protein>
    <recommendedName>
        <fullName evidence="3">Protein-glutamine gamma-glutamyltransferase-like C-terminal domain-containing protein</fullName>
    </recommendedName>
</protein>
<dbReference type="RefSeq" id="WP_179819422.1">
    <property type="nucleotide sequence ID" value="NZ_JACCCO010000001.1"/>
</dbReference>
<dbReference type="InterPro" id="IPR025403">
    <property type="entry name" value="TgpA-like_C"/>
</dbReference>
<dbReference type="EMBL" id="JACCCO010000001">
    <property type="protein sequence ID" value="NYF39821.1"/>
    <property type="molecule type" value="Genomic_DNA"/>
</dbReference>
<keyword evidence="2" id="KW-1133">Transmembrane helix</keyword>
<feature type="compositionally biased region" description="Gly residues" evidence="1">
    <location>
        <begin position="224"/>
        <end position="233"/>
    </location>
</feature>
<gene>
    <name evidence="4" type="ORF">HDA43_001980</name>
</gene>
<reference evidence="4 5" key="1">
    <citation type="submission" date="2020-07" db="EMBL/GenBank/DDBJ databases">
        <title>Sequencing the genomes of 1000 actinobacteria strains.</title>
        <authorList>
            <person name="Klenk H.-P."/>
        </authorList>
    </citation>
    <scope>NUCLEOTIDE SEQUENCE [LARGE SCALE GENOMIC DNA]</scope>
    <source>
        <strain evidence="4 5">DSM 45763</strain>
    </source>
</reference>
<organism evidence="4 5">
    <name type="scientific">Streptosporangium sandarakinum</name>
    <dbReference type="NCBI Taxonomy" id="1260955"/>
    <lineage>
        <taxon>Bacteria</taxon>
        <taxon>Bacillati</taxon>
        <taxon>Actinomycetota</taxon>
        <taxon>Actinomycetes</taxon>
        <taxon>Streptosporangiales</taxon>
        <taxon>Streptosporangiaceae</taxon>
        <taxon>Streptosporangium</taxon>
    </lineage>
</organism>
<accession>A0A852V0Z7</accession>
<feature type="domain" description="Protein-glutamine gamma-glutamyltransferase-like C-terminal" evidence="3">
    <location>
        <begin position="136"/>
        <end position="205"/>
    </location>
</feature>
<proteinExistence type="predicted"/>
<dbReference type="Pfam" id="PF13559">
    <property type="entry name" value="DUF4129"/>
    <property type="match status" value="1"/>
</dbReference>
<evidence type="ECO:0000256" key="1">
    <source>
        <dbReference type="SAM" id="MobiDB-lite"/>
    </source>
</evidence>
<evidence type="ECO:0000256" key="2">
    <source>
        <dbReference type="SAM" id="Phobius"/>
    </source>
</evidence>